<dbReference type="InterPro" id="IPR002885">
    <property type="entry name" value="PPR_rpt"/>
</dbReference>
<accession>A0A803LRL8</accession>
<dbReference type="FunFam" id="1.25.40.10:FF:000366">
    <property type="entry name" value="Pentatricopeptide (PPR) repeat-containing protein"/>
    <property type="match status" value="1"/>
</dbReference>
<evidence type="ECO:0000256" key="1">
    <source>
        <dbReference type="ARBA" id="ARBA00006643"/>
    </source>
</evidence>
<dbReference type="EnsemblPlants" id="AUR62017597-RA">
    <property type="protein sequence ID" value="AUR62017597-RA:cds"/>
    <property type="gene ID" value="AUR62017597"/>
</dbReference>
<dbReference type="Pfam" id="PF13041">
    <property type="entry name" value="PPR_2"/>
    <property type="match status" value="2"/>
</dbReference>
<dbReference type="FunFam" id="1.25.40.10:FF:000031">
    <property type="entry name" value="Pentatricopeptide repeat-containing protein mitochondrial"/>
    <property type="match status" value="1"/>
</dbReference>
<keyword evidence="2" id="KW-0677">Repeat</keyword>
<feature type="repeat" description="PPR" evidence="3">
    <location>
        <begin position="501"/>
        <end position="535"/>
    </location>
</feature>
<dbReference type="Pfam" id="PF14432">
    <property type="entry name" value="DYW_deaminase"/>
    <property type="match status" value="1"/>
</dbReference>
<dbReference type="InterPro" id="IPR046849">
    <property type="entry name" value="E2_motif"/>
</dbReference>
<feature type="repeat" description="PPR" evidence="3">
    <location>
        <begin position="298"/>
        <end position="333"/>
    </location>
</feature>
<dbReference type="Gramene" id="AUR62017597-RA">
    <property type="protein sequence ID" value="AUR62017597-RA:cds"/>
    <property type="gene ID" value="AUR62017597"/>
</dbReference>
<dbReference type="AlphaFoldDB" id="A0A803LRL8"/>
<dbReference type="PANTHER" id="PTHR47926">
    <property type="entry name" value="PENTATRICOPEPTIDE REPEAT-CONTAINING PROTEIN"/>
    <property type="match status" value="1"/>
</dbReference>
<dbReference type="GO" id="GO:0008270">
    <property type="term" value="F:zinc ion binding"/>
    <property type="evidence" value="ECO:0007669"/>
    <property type="project" value="InterPro"/>
</dbReference>
<keyword evidence="6" id="KW-1185">Reference proteome</keyword>
<dbReference type="GO" id="GO:0009451">
    <property type="term" value="P:RNA modification"/>
    <property type="evidence" value="ECO:0007669"/>
    <property type="project" value="InterPro"/>
</dbReference>
<dbReference type="PROSITE" id="PS51375">
    <property type="entry name" value="PPR"/>
    <property type="match status" value="6"/>
</dbReference>
<dbReference type="Proteomes" id="UP000596660">
    <property type="component" value="Unplaced"/>
</dbReference>
<dbReference type="InterPro" id="IPR046848">
    <property type="entry name" value="E_motif"/>
</dbReference>
<gene>
    <name evidence="5" type="primary">LOC110701971</name>
</gene>
<dbReference type="GO" id="GO:0003723">
    <property type="term" value="F:RNA binding"/>
    <property type="evidence" value="ECO:0007669"/>
    <property type="project" value="InterPro"/>
</dbReference>
<dbReference type="Gene3D" id="1.25.40.10">
    <property type="entry name" value="Tetratricopeptide repeat domain"/>
    <property type="match status" value="6"/>
</dbReference>
<dbReference type="FunFam" id="1.25.40.10:FF:000682">
    <property type="entry name" value="Pentatricopeptide repeat-containing protein At3g16610"/>
    <property type="match status" value="1"/>
</dbReference>
<proteinExistence type="inferred from homology"/>
<evidence type="ECO:0000259" key="4">
    <source>
        <dbReference type="Pfam" id="PF14432"/>
    </source>
</evidence>
<reference evidence="5" key="1">
    <citation type="journal article" date="2017" name="Nature">
        <title>The genome of Chenopodium quinoa.</title>
        <authorList>
            <person name="Jarvis D.E."/>
            <person name="Ho Y.S."/>
            <person name="Lightfoot D.J."/>
            <person name="Schmoeckel S.M."/>
            <person name="Li B."/>
            <person name="Borm T.J.A."/>
            <person name="Ohyanagi H."/>
            <person name="Mineta K."/>
            <person name="Michell C.T."/>
            <person name="Saber N."/>
            <person name="Kharbatia N.M."/>
            <person name="Rupper R.R."/>
            <person name="Sharp A.R."/>
            <person name="Dally N."/>
            <person name="Boughton B.A."/>
            <person name="Woo Y.H."/>
            <person name="Gao G."/>
            <person name="Schijlen E.G.W.M."/>
            <person name="Guo X."/>
            <person name="Momin A.A."/>
            <person name="Negrao S."/>
            <person name="Al-Babili S."/>
            <person name="Gehring C."/>
            <person name="Roessner U."/>
            <person name="Jung C."/>
            <person name="Murphy K."/>
            <person name="Arold S.T."/>
            <person name="Gojobori T."/>
            <person name="van der Linden C.G."/>
            <person name="van Loo E.N."/>
            <person name="Jellen E.N."/>
            <person name="Maughan P.J."/>
            <person name="Tester M."/>
        </authorList>
    </citation>
    <scope>NUCLEOTIDE SEQUENCE [LARGE SCALE GENOMIC DNA]</scope>
    <source>
        <strain evidence="5">cv. PI 614886</strain>
    </source>
</reference>
<dbReference type="Pfam" id="PF20430">
    <property type="entry name" value="Eplus_motif"/>
    <property type="match status" value="1"/>
</dbReference>
<dbReference type="Pfam" id="PF20431">
    <property type="entry name" value="E_motif"/>
    <property type="match status" value="1"/>
</dbReference>
<organism evidence="5 6">
    <name type="scientific">Chenopodium quinoa</name>
    <name type="common">Quinoa</name>
    <dbReference type="NCBI Taxonomy" id="63459"/>
    <lineage>
        <taxon>Eukaryota</taxon>
        <taxon>Viridiplantae</taxon>
        <taxon>Streptophyta</taxon>
        <taxon>Embryophyta</taxon>
        <taxon>Tracheophyta</taxon>
        <taxon>Spermatophyta</taxon>
        <taxon>Magnoliopsida</taxon>
        <taxon>eudicotyledons</taxon>
        <taxon>Gunneridae</taxon>
        <taxon>Pentapetalae</taxon>
        <taxon>Caryophyllales</taxon>
        <taxon>Chenopodiaceae</taxon>
        <taxon>Chenopodioideae</taxon>
        <taxon>Atripliceae</taxon>
        <taxon>Chenopodium</taxon>
    </lineage>
</organism>
<feature type="domain" description="DYW" evidence="4">
    <location>
        <begin position="716"/>
        <end position="808"/>
    </location>
</feature>
<evidence type="ECO:0000313" key="6">
    <source>
        <dbReference type="Proteomes" id="UP000596660"/>
    </source>
</evidence>
<dbReference type="InterPro" id="IPR011990">
    <property type="entry name" value="TPR-like_helical_dom_sf"/>
</dbReference>
<evidence type="ECO:0000256" key="3">
    <source>
        <dbReference type="PROSITE-ProRule" id="PRU00708"/>
    </source>
</evidence>
<evidence type="ECO:0000256" key="2">
    <source>
        <dbReference type="ARBA" id="ARBA00022737"/>
    </source>
</evidence>
<dbReference type="OMA" id="MQACNVE"/>
<protein>
    <recommendedName>
        <fullName evidence="4">DYW domain-containing protein</fullName>
    </recommendedName>
</protein>
<dbReference type="GeneID" id="110701971"/>
<dbReference type="OrthoDB" id="185373at2759"/>
<evidence type="ECO:0000313" key="5">
    <source>
        <dbReference type="EnsemblPlants" id="AUR62017597-RA:cds"/>
    </source>
</evidence>
<sequence>MVQCLARLNRVGRPIFTTSTRLLHAITVDKYPELLEHCIQTKSLKHGKIIHQHFLKNYNYHVNGSSIVIEKLTRFYLICGRLGNARHVFDEIPEPTVVLWNLMIRAYAWNGPFDASIDLYSQMIVSGILPNNYTFPFVLKACSGLNAVERGEEIHSHVLRLGFDSDVYVYTALVDLYAKCGELAQAANVFYGMSCRDIVAWNAMIAGFSVHGFYDDMMRLVVGMQEAGINPNSSTVVTVLPAIAQACALSHGKEIHGYSVRRGFSNAVMVGTGLVDMYGKCGCISYARTTFDLLSLRNEVTWSAMIGGYVASDQMREALKLFNHMLLKEAGSPSLVTLCCAVRACTKLIDLVNGRRIHGYILKSGYLSDLMVSNTTLSMYAKCDILDDAVKFFQEMNPIDRVSYGAMISGYVQNGSSLQGLKFFRNMQFSGIDPDEATMLALLPACSHLSALKYGACAHGYSVVRGFVSDTPICNALIDMYAKCGKVRTAREVFNRMHKRDIISWNSMIASYGIHGLGSDALALFSELRTEGLMPDDITFISLLIACTHAGLVTEGKYWFDAMVREFQIVPKVDHCICMVDLLGRAGLLEEAKNFIDKMPCTPNVHVWSALLAACKIHKDVELAEEAAKRIHGLGPESSGNFVLLSNIYSCAGRWEEAASVRITQSNQGFKKRPGCSWVEINGKIHAFIGGDNSHPQSEQIYKKLEELLTEIKKLGYQAVPSVVFQDVEEEEKEHILLYHSEKLAIAYATISLSPRQPIFVTKNLRVCGDCHEAIKYITLVTKREITIRDTSRFHHFRDGVCSCRDYW</sequence>
<dbReference type="RefSeq" id="XP_021735287.1">
    <property type="nucleotide sequence ID" value="XM_021879595.1"/>
</dbReference>
<feature type="repeat" description="PPR" evidence="3">
    <location>
        <begin position="197"/>
        <end position="231"/>
    </location>
</feature>
<feature type="repeat" description="PPR" evidence="3">
    <location>
        <begin position="470"/>
        <end position="500"/>
    </location>
</feature>
<reference evidence="5" key="2">
    <citation type="submission" date="2021-03" db="UniProtKB">
        <authorList>
            <consortium name="EnsemblPlants"/>
        </authorList>
    </citation>
    <scope>IDENTIFICATION</scope>
</reference>
<dbReference type="FunFam" id="1.25.40.10:FF:000073">
    <property type="entry name" value="Pentatricopeptide repeat-containing protein chloroplastic"/>
    <property type="match status" value="1"/>
</dbReference>
<dbReference type="InterPro" id="IPR046960">
    <property type="entry name" value="PPR_At4g14850-like_plant"/>
</dbReference>
<dbReference type="InterPro" id="IPR032867">
    <property type="entry name" value="DYW_dom"/>
</dbReference>
<feature type="repeat" description="PPR" evidence="3">
    <location>
        <begin position="96"/>
        <end position="130"/>
    </location>
</feature>
<feature type="repeat" description="PPR" evidence="3">
    <location>
        <begin position="400"/>
        <end position="434"/>
    </location>
</feature>
<dbReference type="PANTHER" id="PTHR47926:SF536">
    <property type="entry name" value="DYW DOMAIN-CONTAINING PROTEIN"/>
    <property type="match status" value="1"/>
</dbReference>
<dbReference type="KEGG" id="cqi:110701971"/>
<name>A0A803LRL8_CHEQI</name>
<comment type="similarity">
    <text evidence="1">Belongs to the PPR family. PCMP-H subfamily.</text>
</comment>
<dbReference type="Pfam" id="PF01535">
    <property type="entry name" value="PPR"/>
    <property type="match status" value="5"/>
</dbReference>
<dbReference type="NCBIfam" id="TIGR00756">
    <property type="entry name" value="PPR"/>
    <property type="match status" value="6"/>
</dbReference>